<dbReference type="SUPFAM" id="SSF82708">
    <property type="entry name" value="R3H domain"/>
    <property type="match status" value="1"/>
</dbReference>
<dbReference type="CDD" id="cd02642">
    <property type="entry name" value="R3H_encore_like"/>
    <property type="match status" value="1"/>
</dbReference>
<dbReference type="PANTHER" id="PTHR32019">
    <property type="entry name" value="R3H DOMAIN-CONTAINING PROTEIN 4"/>
    <property type="match status" value="1"/>
</dbReference>
<sequence length="202" mass="23138">MTSSVKQELFRNIMDENGMIDSYLHCKEISVIAFQQDMPVYSPFGNFLSQCLENGIDPSLELIRIEESIPKDEPEQCELKLYSINNNVYKALPSKLPKEVILAIRRIPTKVQQVVLSQNSFVQTIDKLILNYIKNKDSDILEFKLENNYERLLCHAIADYYNLNSYSTGNGKFRVTRVNTSENNGIIPSLSLTELSSKLSFD</sequence>
<dbReference type="PANTHER" id="PTHR32019:SF2">
    <property type="entry name" value="R3H DOMAIN-CONTAINING PROTEIN 4"/>
    <property type="match status" value="1"/>
</dbReference>
<dbReference type="Gene3D" id="3.30.1370.50">
    <property type="entry name" value="R3H-like domain"/>
    <property type="match status" value="1"/>
</dbReference>
<protein>
    <recommendedName>
        <fullName evidence="1">R3H domain-containing protein</fullName>
    </recommendedName>
</protein>
<dbReference type="GO" id="GO:0003676">
    <property type="term" value="F:nucleic acid binding"/>
    <property type="evidence" value="ECO:0007669"/>
    <property type="project" value="UniProtKB-UniRule"/>
</dbReference>
<name>A0A5K1VUC7_ENTHI</name>
<dbReference type="VEuPathDB" id="AmoebaDB:EHI5A_096240"/>
<organism evidence="2 3">
    <name type="scientific">Entamoeba histolytica</name>
    <dbReference type="NCBI Taxonomy" id="5759"/>
    <lineage>
        <taxon>Eukaryota</taxon>
        <taxon>Amoebozoa</taxon>
        <taxon>Evosea</taxon>
        <taxon>Archamoebae</taxon>
        <taxon>Mastigamoebida</taxon>
        <taxon>Entamoebidae</taxon>
        <taxon>Entamoeba</taxon>
    </lineage>
</organism>
<dbReference type="VEuPathDB" id="AmoebaDB:KM1_116320"/>
<dbReference type="AlphaFoldDB" id="A0A5K1VUC7"/>
<comment type="caution">
    <text evidence="2">The sequence shown here is derived from an EMBL/GenBank/DDBJ whole genome shotgun (WGS) entry which is preliminary data.</text>
</comment>
<dbReference type="InterPro" id="IPR036867">
    <property type="entry name" value="R3H_dom_sf"/>
</dbReference>
<accession>A0A5K1VUC7</accession>
<dbReference type="InterPro" id="IPR039629">
    <property type="entry name" value="R3HDM4"/>
</dbReference>
<evidence type="ECO:0000259" key="1">
    <source>
        <dbReference type="PROSITE" id="PS51061"/>
    </source>
</evidence>
<dbReference type="OMA" id="KNIMDEN"/>
<dbReference type="SMART" id="SM00393">
    <property type="entry name" value="R3H"/>
    <property type="match status" value="1"/>
</dbReference>
<gene>
    <name evidence="2" type="ORF">CL6EHI_167470</name>
</gene>
<reference evidence="2 3" key="1">
    <citation type="submission" date="2016-05" db="EMBL/GenBank/DDBJ databases">
        <title>First whole genome sequencing of Entamoeba histolytica HM1:IMSS-clone-6.</title>
        <authorList>
            <person name="Mukherjee Avik.K."/>
            <person name="Izumyama S."/>
            <person name="Nakada-Tsukui K."/>
            <person name="Nozaki T."/>
        </authorList>
    </citation>
    <scope>NUCLEOTIDE SEQUENCE [LARGE SCALE GENOMIC DNA]</scope>
    <source>
        <strain evidence="2 3">HM1:IMSS clone 6</strain>
    </source>
</reference>
<dbReference type="VEuPathDB" id="AmoebaDB:EHI_167470"/>
<evidence type="ECO:0000313" key="3">
    <source>
        <dbReference type="Proteomes" id="UP000078387"/>
    </source>
</evidence>
<evidence type="ECO:0000313" key="2">
    <source>
        <dbReference type="EMBL" id="GAT99029.1"/>
    </source>
</evidence>
<proteinExistence type="predicted"/>
<dbReference type="VEuPathDB" id="AmoebaDB:EHI8A_064160"/>
<feature type="domain" description="R3H" evidence="1">
    <location>
        <begin position="119"/>
        <end position="182"/>
    </location>
</feature>
<dbReference type="EMBL" id="BDEQ01000001">
    <property type="protein sequence ID" value="GAT99029.1"/>
    <property type="molecule type" value="Genomic_DNA"/>
</dbReference>
<dbReference type="Pfam" id="PF01424">
    <property type="entry name" value="R3H"/>
    <property type="match status" value="1"/>
</dbReference>
<dbReference type="InterPro" id="IPR001374">
    <property type="entry name" value="R3H_dom"/>
</dbReference>
<dbReference type="PROSITE" id="PS51061">
    <property type="entry name" value="R3H"/>
    <property type="match status" value="1"/>
</dbReference>
<dbReference type="VEuPathDB" id="AmoebaDB:EHI7A_061230"/>
<dbReference type="Proteomes" id="UP000078387">
    <property type="component" value="Unassembled WGS sequence"/>
</dbReference>